<dbReference type="Gene3D" id="3.30.160.250">
    <property type="match status" value="1"/>
</dbReference>
<proteinExistence type="predicted"/>
<protein>
    <submittedName>
        <fullName evidence="3">Predicted nuclease of the RNAse H fold, HicB family</fullName>
    </submittedName>
</protein>
<dbReference type="InterPro" id="IPR051404">
    <property type="entry name" value="TA_system_antitoxin"/>
</dbReference>
<evidence type="ECO:0000313" key="3">
    <source>
        <dbReference type="EMBL" id="SEJ59290.1"/>
    </source>
</evidence>
<evidence type="ECO:0000256" key="1">
    <source>
        <dbReference type="SAM" id="MobiDB-lite"/>
    </source>
</evidence>
<sequence>MYKKYNDSYVFPASIEKEETNFVIHFHDLPGCVAVGDTLDEAIHLAKDGLALHLWGMEHDGEEIPTPTPLCKIPLEKNETLYLIDVDMSNARSQMDNYAEKKPHWTNSEAPPKF</sequence>
<dbReference type="PANTHER" id="PTHR34504">
    <property type="entry name" value="ANTITOXIN HICB"/>
    <property type="match status" value="1"/>
</dbReference>
<reference evidence="4" key="1">
    <citation type="submission" date="2016-10" db="EMBL/GenBank/DDBJ databases">
        <authorList>
            <person name="Varghese N."/>
            <person name="Submissions S."/>
        </authorList>
    </citation>
    <scope>NUCLEOTIDE SEQUENCE [LARGE SCALE GENOMIC DNA]</scope>
    <source>
        <strain evidence="4">DSM 2179</strain>
    </source>
</reference>
<dbReference type="AlphaFoldDB" id="A0A1H7ABP1"/>
<dbReference type="RefSeq" id="WP_091831835.1">
    <property type="nucleotide sequence ID" value="NZ_FNZK01000011.1"/>
</dbReference>
<dbReference type="InterPro" id="IPR035069">
    <property type="entry name" value="TTHA1013/TTHA0281-like"/>
</dbReference>
<feature type="region of interest" description="Disordered" evidence="1">
    <location>
        <begin position="95"/>
        <end position="114"/>
    </location>
</feature>
<name>A0A1H7ABP1_9FIRM</name>
<evidence type="ECO:0000313" key="4">
    <source>
        <dbReference type="Proteomes" id="UP000199662"/>
    </source>
</evidence>
<feature type="domain" description="HicB-like antitoxin of toxin-antitoxin system" evidence="2">
    <location>
        <begin position="11"/>
        <end position="94"/>
    </location>
</feature>
<dbReference type="Proteomes" id="UP000199662">
    <property type="component" value="Unassembled WGS sequence"/>
</dbReference>
<organism evidence="3 4">
    <name type="scientific">Propionispira arboris</name>
    <dbReference type="NCBI Taxonomy" id="84035"/>
    <lineage>
        <taxon>Bacteria</taxon>
        <taxon>Bacillati</taxon>
        <taxon>Bacillota</taxon>
        <taxon>Negativicutes</taxon>
        <taxon>Selenomonadales</taxon>
        <taxon>Selenomonadaceae</taxon>
        <taxon>Propionispira</taxon>
    </lineage>
</organism>
<dbReference type="STRING" id="84035.SAMN05660742_11147"/>
<gene>
    <name evidence="3" type="ORF">SAMN05660742_11147</name>
</gene>
<feature type="compositionally biased region" description="Polar residues" evidence="1">
    <location>
        <begin position="105"/>
        <end position="114"/>
    </location>
</feature>
<dbReference type="Pfam" id="PF15919">
    <property type="entry name" value="HicB_lk_antitox"/>
    <property type="match status" value="1"/>
</dbReference>
<dbReference type="InterPro" id="IPR031807">
    <property type="entry name" value="HicB-like"/>
</dbReference>
<dbReference type="SUPFAM" id="SSF143100">
    <property type="entry name" value="TTHA1013/TTHA0281-like"/>
    <property type="match status" value="1"/>
</dbReference>
<accession>A0A1H7ABP1</accession>
<evidence type="ECO:0000259" key="2">
    <source>
        <dbReference type="Pfam" id="PF15919"/>
    </source>
</evidence>
<dbReference type="PANTHER" id="PTHR34504:SF2">
    <property type="entry name" value="UPF0150 PROTEIN SSL0259"/>
    <property type="match status" value="1"/>
</dbReference>
<keyword evidence="4" id="KW-1185">Reference proteome</keyword>
<dbReference type="EMBL" id="FNZK01000011">
    <property type="protein sequence ID" value="SEJ59290.1"/>
    <property type="molecule type" value="Genomic_DNA"/>
</dbReference>